<evidence type="ECO:0000256" key="1">
    <source>
        <dbReference type="SAM" id="MobiDB-lite"/>
    </source>
</evidence>
<feature type="region of interest" description="Disordered" evidence="1">
    <location>
        <begin position="268"/>
        <end position="369"/>
    </location>
</feature>
<keyword evidence="3" id="KW-1185">Reference proteome</keyword>
<gene>
    <name evidence="2" type="ORF">PENANT_c001G05961</name>
</gene>
<protein>
    <submittedName>
        <fullName evidence="2">Uncharacterized protein</fullName>
    </submittedName>
</protein>
<organism evidence="2 3">
    <name type="scientific">Penicillium antarcticum</name>
    <dbReference type="NCBI Taxonomy" id="416450"/>
    <lineage>
        <taxon>Eukaryota</taxon>
        <taxon>Fungi</taxon>
        <taxon>Dikarya</taxon>
        <taxon>Ascomycota</taxon>
        <taxon>Pezizomycotina</taxon>
        <taxon>Eurotiomycetes</taxon>
        <taxon>Eurotiomycetidae</taxon>
        <taxon>Eurotiales</taxon>
        <taxon>Aspergillaceae</taxon>
        <taxon>Penicillium</taxon>
    </lineage>
</organism>
<dbReference type="Proteomes" id="UP000191672">
    <property type="component" value="Unassembled WGS sequence"/>
</dbReference>
<feature type="compositionally biased region" description="Basic and acidic residues" evidence="1">
    <location>
        <begin position="285"/>
        <end position="298"/>
    </location>
</feature>
<evidence type="ECO:0000313" key="2">
    <source>
        <dbReference type="EMBL" id="OQD90578.1"/>
    </source>
</evidence>
<proteinExistence type="predicted"/>
<dbReference type="AlphaFoldDB" id="A0A1V6QMX4"/>
<feature type="compositionally biased region" description="Polar residues" evidence="1">
    <location>
        <begin position="344"/>
        <end position="361"/>
    </location>
</feature>
<evidence type="ECO:0000313" key="3">
    <source>
        <dbReference type="Proteomes" id="UP000191672"/>
    </source>
</evidence>
<dbReference type="STRING" id="416450.A0A1V6QMX4"/>
<accession>A0A1V6QMX4</accession>
<dbReference type="EMBL" id="MDYN01000001">
    <property type="protein sequence ID" value="OQD90578.1"/>
    <property type="molecule type" value="Genomic_DNA"/>
</dbReference>
<comment type="caution">
    <text evidence="2">The sequence shown here is derived from an EMBL/GenBank/DDBJ whole genome shotgun (WGS) entry which is preliminary data.</text>
</comment>
<name>A0A1V6QMX4_9EURO</name>
<sequence length="556" mass="63354">MATDEVPYRSPVPLAFELVQHVGIFFEENLHTQALSLLYNTLASGTVSSAQAVIPQPQHLAVAATILVHPSTTTRAKSTEEKEAANASLRLLRLTNSLVGPIDAKFNEAFAFTHFESSRQGLRRQDSPETSGLKNNDSKPLKTIISDADSVWQRAEDFWHAVGWAFRCSVLHPERWERWQIWLQFMCNVLEDDWKERERKWLEAKEDKKESPPDAESETKGNYGLEDLKIFRESLIFQYISSNTTYGQNRRILRAIFADGAREEFKEVYRKRETTKSLNAAQNTKKREVEVNIEKNEYGDYLDESGEESHGAPDTNSPPSKTKAKETKSRRPKRTRRGTKTDLDQSTTTNPISHLQKTTQAPDPGSDLSSLGGYDSLALRQQLLSILSSVSLRLPQDFIPLDDLYHMFVENIRDLPLPIFQHFISPSTLPHMTPAAQTTLCELLLFVMRESSAPRSDDDCLHQEKLEECFLPYAAANSSIENNAKVSILLEALMALLHKSDMLFVTPKLRKAVERGVLKRGKKAEEDRRRALDRGEKVPVEWIVSYDFYDYYDEDG</sequence>
<reference evidence="3" key="1">
    <citation type="journal article" date="2017" name="Nat. Microbiol.">
        <title>Global analysis of biosynthetic gene clusters reveals vast potential of secondary metabolite production in Penicillium species.</title>
        <authorList>
            <person name="Nielsen J.C."/>
            <person name="Grijseels S."/>
            <person name="Prigent S."/>
            <person name="Ji B."/>
            <person name="Dainat J."/>
            <person name="Nielsen K.F."/>
            <person name="Frisvad J.C."/>
            <person name="Workman M."/>
            <person name="Nielsen J."/>
        </authorList>
    </citation>
    <scope>NUCLEOTIDE SEQUENCE [LARGE SCALE GENOMIC DNA]</scope>
    <source>
        <strain evidence="3">IBT 31811</strain>
    </source>
</reference>